<dbReference type="InterPro" id="IPR003507">
    <property type="entry name" value="S66_fam"/>
</dbReference>
<reference evidence="9" key="1">
    <citation type="journal article" date="2019" name="Int. J. Syst. Evol. Microbiol.">
        <title>The Global Catalogue of Microorganisms (GCM) 10K type strain sequencing project: providing services to taxonomists for standard genome sequencing and annotation.</title>
        <authorList>
            <consortium name="The Broad Institute Genomics Platform"/>
            <consortium name="The Broad Institute Genome Sequencing Center for Infectious Disease"/>
            <person name="Wu L."/>
            <person name="Ma J."/>
        </authorList>
    </citation>
    <scope>NUCLEOTIDE SEQUENCE [LARGE SCALE GENOMIC DNA]</scope>
    <source>
        <strain evidence="9">CGMCC 1.15297</strain>
    </source>
</reference>
<evidence type="ECO:0000313" key="8">
    <source>
        <dbReference type="EMBL" id="GGA02583.1"/>
    </source>
</evidence>
<protein>
    <submittedName>
        <fullName evidence="8">Peptidase S66</fullName>
    </submittedName>
</protein>
<feature type="domain" description="LD-carboxypeptidase C-terminal" evidence="7">
    <location>
        <begin position="168"/>
        <end position="271"/>
    </location>
</feature>
<sequence>MTTRIAICCPGKRLRRERAEKVATLAKAEFPDVELVFAEQCFHEEGHFAGDDDTRLEAFLQVANDPQIDAVWFGMGGYGANRIARDAIAGLGAAAKHKKFLGYSDTGTLLGALYKAGIGVPVHGPLVGDIKREGGEEAVRRVLRYLTGTGRAGDLEPSLDERPVAAFNLMTLAMLVGTEFTPDLTDHVVMVEEVGEHLYAVDRLMFHVTEHLRGIAGLRLGRISQVPANDRPFGSGEEDIARDWCERTGIPYLGRADIGHDAANRIVPFGLAGRDVQA</sequence>
<evidence type="ECO:0000256" key="4">
    <source>
        <dbReference type="ARBA" id="ARBA00022801"/>
    </source>
</evidence>
<name>A0ABQ1F8H4_9SPHN</name>
<proteinExistence type="inferred from homology"/>
<dbReference type="InterPro" id="IPR040449">
    <property type="entry name" value="Peptidase_S66_N"/>
</dbReference>
<dbReference type="Pfam" id="PF17676">
    <property type="entry name" value="Peptidase_S66C"/>
    <property type="match status" value="1"/>
</dbReference>
<dbReference type="PANTHER" id="PTHR30237">
    <property type="entry name" value="MURAMOYLTETRAPEPTIDE CARBOXYPEPTIDASE"/>
    <property type="match status" value="1"/>
</dbReference>
<evidence type="ECO:0000256" key="5">
    <source>
        <dbReference type="ARBA" id="ARBA00022825"/>
    </source>
</evidence>
<evidence type="ECO:0000259" key="7">
    <source>
        <dbReference type="Pfam" id="PF17676"/>
    </source>
</evidence>
<dbReference type="SUPFAM" id="SSF52317">
    <property type="entry name" value="Class I glutamine amidotransferase-like"/>
    <property type="match status" value="1"/>
</dbReference>
<keyword evidence="2" id="KW-0121">Carboxypeptidase</keyword>
<dbReference type="InterPro" id="IPR027478">
    <property type="entry name" value="LdcA_N"/>
</dbReference>
<dbReference type="InterPro" id="IPR040921">
    <property type="entry name" value="Peptidase_S66C"/>
</dbReference>
<gene>
    <name evidence="8" type="primary">ldcA</name>
    <name evidence="8" type="ORF">GCM10010923_09220</name>
</gene>
<dbReference type="Proteomes" id="UP000603317">
    <property type="component" value="Unassembled WGS sequence"/>
</dbReference>
<dbReference type="InterPro" id="IPR029062">
    <property type="entry name" value="Class_I_gatase-like"/>
</dbReference>
<keyword evidence="9" id="KW-1185">Reference proteome</keyword>
<evidence type="ECO:0000256" key="3">
    <source>
        <dbReference type="ARBA" id="ARBA00022670"/>
    </source>
</evidence>
<accession>A0ABQ1F8H4</accession>
<dbReference type="CDD" id="cd07025">
    <property type="entry name" value="Peptidase_S66"/>
    <property type="match status" value="1"/>
</dbReference>
<evidence type="ECO:0000313" key="9">
    <source>
        <dbReference type="Proteomes" id="UP000603317"/>
    </source>
</evidence>
<evidence type="ECO:0000256" key="2">
    <source>
        <dbReference type="ARBA" id="ARBA00022645"/>
    </source>
</evidence>
<dbReference type="RefSeq" id="WP_188641581.1">
    <property type="nucleotide sequence ID" value="NZ_BMID01000001.1"/>
</dbReference>
<keyword evidence="3" id="KW-0645">Protease</keyword>
<organism evidence="8 9">
    <name type="scientific">Blastomonas marina</name>
    <dbReference type="NCBI Taxonomy" id="1867408"/>
    <lineage>
        <taxon>Bacteria</taxon>
        <taxon>Pseudomonadati</taxon>
        <taxon>Pseudomonadota</taxon>
        <taxon>Alphaproteobacteria</taxon>
        <taxon>Sphingomonadales</taxon>
        <taxon>Sphingomonadaceae</taxon>
        <taxon>Blastomonas</taxon>
    </lineage>
</organism>
<dbReference type="SUPFAM" id="SSF141986">
    <property type="entry name" value="LD-carboxypeptidase A C-terminal domain-like"/>
    <property type="match status" value="1"/>
</dbReference>
<comment type="similarity">
    <text evidence="1">Belongs to the peptidase S66 family.</text>
</comment>
<keyword evidence="4" id="KW-0378">Hydrolase</keyword>
<dbReference type="Gene3D" id="3.40.50.10740">
    <property type="entry name" value="Class I glutamine amidotransferase-like"/>
    <property type="match status" value="1"/>
</dbReference>
<feature type="domain" description="LD-carboxypeptidase N-terminal" evidence="6">
    <location>
        <begin position="5"/>
        <end position="123"/>
    </location>
</feature>
<dbReference type="Pfam" id="PF02016">
    <property type="entry name" value="Peptidase_S66"/>
    <property type="match status" value="1"/>
</dbReference>
<evidence type="ECO:0000259" key="6">
    <source>
        <dbReference type="Pfam" id="PF02016"/>
    </source>
</evidence>
<evidence type="ECO:0000256" key="1">
    <source>
        <dbReference type="ARBA" id="ARBA00010233"/>
    </source>
</evidence>
<keyword evidence="5" id="KW-0720">Serine protease</keyword>
<comment type="caution">
    <text evidence="8">The sequence shown here is derived from an EMBL/GenBank/DDBJ whole genome shotgun (WGS) entry which is preliminary data.</text>
</comment>
<dbReference type="Gene3D" id="3.50.30.60">
    <property type="entry name" value="LD-carboxypeptidase A C-terminal domain-like"/>
    <property type="match status" value="1"/>
</dbReference>
<dbReference type="PANTHER" id="PTHR30237:SF2">
    <property type="entry name" value="MUREIN TETRAPEPTIDE CARBOXYPEPTIDASE"/>
    <property type="match status" value="1"/>
</dbReference>
<dbReference type="EMBL" id="BMID01000001">
    <property type="protein sequence ID" value="GGA02583.1"/>
    <property type="molecule type" value="Genomic_DNA"/>
</dbReference>
<dbReference type="InterPro" id="IPR027461">
    <property type="entry name" value="Carboxypeptidase_A_C_sf"/>
</dbReference>